<dbReference type="RefSeq" id="WP_280763205.1">
    <property type="nucleotide sequence ID" value="NZ_JARXVC010000017.1"/>
</dbReference>
<evidence type="ECO:0000256" key="1">
    <source>
        <dbReference type="SAM" id="MobiDB-lite"/>
    </source>
</evidence>
<evidence type="ECO:0000259" key="2">
    <source>
        <dbReference type="PROSITE" id="PS50943"/>
    </source>
</evidence>
<feature type="region of interest" description="Disordered" evidence="1">
    <location>
        <begin position="72"/>
        <end position="92"/>
    </location>
</feature>
<dbReference type="Proteomes" id="UP001160334">
    <property type="component" value="Unassembled WGS sequence"/>
</dbReference>
<accession>A0ABT6MI09</accession>
<comment type="caution">
    <text evidence="3">The sequence shown here is derived from an EMBL/GenBank/DDBJ whole genome shotgun (WGS) entry which is preliminary data.</text>
</comment>
<gene>
    <name evidence="3" type="ORF">M2280_005203</name>
</gene>
<dbReference type="Pfam" id="PF01381">
    <property type="entry name" value="HTH_3"/>
    <property type="match status" value="1"/>
</dbReference>
<reference evidence="3 4" key="1">
    <citation type="submission" date="2023-04" db="EMBL/GenBank/DDBJ databases">
        <title>Forest soil microbial communities from Buena Vista Peninsula, Colon Province, Panama.</title>
        <authorList>
            <person name="Bouskill N."/>
        </authorList>
    </citation>
    <scope>NUCLEOTIDE SEQUENCE [LARGE SCALE GENOMIC DNA]</scope>
    <source>
        <strain evidence="3 4">CFH S0262</strain>
    </source>
</reference>
<dbReference type="InterPro" id="IPR010982">
    <property type="entry name" value="Lambda_DNA-bd_dom_sf"/>
</dbReference>
<feature type="domain" description="HTH cro/C1-type" evidence="2">
    <location>
        <begin position="13"/>
        <end position="44"/>
    </location>
</feature>
<evidence type="ECO:0000313" key="3">
    <source>
        <dbReference type="EMBL" id="MDH6283952.1"/>
    </source>
</evidence>
<dbReference type="CDD" id="cd00093">
    <property type="entry name" value="HTH_XRE"/>
    <property type="match status" value="1"/>
</dbReference>
<proteinExistence type="predicted"/>
<dbReference type="InterPro" id="IPR001387">
    <property type="entry name" value="Cro/C1-type_HTH"/>
</dbReference>
<dbReference type="PROSITE" id="PS50943">
    <property type="entry name" value="HTH_CROC1"/>
    <property type="match status" value="1"/>
</dbReference>
<dbReference type="EMBL" id="JARXVC010000017">
    <property type="protein sequence ID" value="MDH6283952.1"/>
    <property type="molecule type" value="Genomic_DNA"/>
</dbReference>
<protein>
    <submittedName>
        <fullName evidence="3">Transcriptional regulator with XRE-family HTH domain</fullName>
    </submittedName>
</protein>
<evidence type="ECO:0000313" key="4">
    <source>
        <dbReference type="Proteomes" id="UP001160334"/>
    </source>
</evidence>
<name>A0ABT6MI09_9NOCA</name>
<dbReference type="SUPFAM" id="SSF47413">
    <property type="entry name" value="lambda repressor-like DNA-binding domains"/>
    <property type="match status" value="1"/>
</dbReference>
<organism evidence="3 4">
    <name type="scientific">Prescottella agglutinans</name>
    <dbReference type="NCBI Taxonomy" id="1644129"/>
    <lineage>
        <taxon>Bacteria</taxon>
        <taxon>Bacillati</taxon>
        <taxon>Actinomycetota</taxon>
        <taxon>Actinomycetes</taxon>
        <taxon>Mycobacteriales</taxon>
        <taxon>Nocardiaceae</taxon>
        <taxon>Prescottella</taxon>
    </lineage>
</organism>
<feature type="region of interest" description="Disordered" evidence="1">
    <location>
        <begin position="18"/>
        <end position="57"/>
    </location>
</feature>
<dbReference type="Gene3D" id="1.10.260.40">
    <property type="entry name" value="lambda repressor-like DNA-binding domains"/>
    <property type="match status" value="1"/>
</dbReference>
<keyword evidence="4" id="KW-1185">Reference proteome</keyword>
<sequence>MAASNPTRFGQIVQQRREELGLTQDDIAAAGGPSDTTLARIERGVGSSRKSTRHSLDKPLRWKAGSAARVWAGGDPIPLDSTPDRRPKKSATETMVLGPDQAPVSLAVLTELLDLNSRLWAFSAEHPDNAEIADISRKLASSVSAIAGEWVTETLERNAGPGREVSPMVEFAFAAHLAVPVSDADPDADEKLYRRWLVGKNDGLSKKRAAAFEARFANK</sequence>